<dbReference type="EMBL" id="JAMFTH010000009">
    <property type="protein sequence ID" value="MCP8901015.1"/>
    <property type="molecule type" value="Genomic_DNA"/>
</dbReference>
<dbReference type="InterPro" id="IPR036291">
    <property type="entry name" value="NAD(P)-bd_dom_sf"/>
</dbReference>
<evidence type="ECO:0000313" key="3">
    <source>
        <dbReference type="Proteomes" id="UP001139319"/>
    </source>
</evidence>
<dbReference type="SUPFAM" id="SSF51735">
    <property type="entry name" value="NAD(P)-binding Rossmann-fold domains"/>
    <property type="match status" value="1"/>
</dbReference>
<dbReference type="InterPro" id="IPR051783">
    <property type="entry name" value="NAD(P)-dependent_oxidoreduct"/>
</dbReference>
<dbReference type="RefSeq" id="WP_253969302.1">
    <property type="nucleotide sequence ID" value="NZ_JAMFTH010000009.1"/>
</dbReference>
<evidence type="ECO:0000313" key="2">
    <source>
        <dbReference type="EMBL" id="MCP8901015.1"/>
    </source>
</evidence>
<dbReference type="AlphaFoldDB" id="A0A9X2HZQ4"/>
<dbReference type="Pfam" id="PF01370">
    <property type="entry name" value="Epimerase"/>
    <property type="match status" value="1"/>
</dbReference>
<sequence>MDRKKLLIIGCGDLGERLAACAGDEFDVYGLRRHPPADARAGIHYLRGDASDRATMDRVLARNFDAIVLTLTPAARSDEGYRRGYVTPCETLIEALAGRSPRILFISSTSVYGQANGEWVDEATAARPPRYNGQRVLEAEQLLAAAGLPLVVLRLAGIYGPGRTRLMDSVAAGKTEATEAYTNRIHADDAAGFMAWVLKMDEPASLYLLSDGESPRKGQVVNWLAQQLGVAPPPEGESASLNKRIDNRAMRASGYPLRYPGFKAGFAELIRR</sequence>
<feature type="domain" description="NAD-dependent epimerase/dehydratase" evidence="1">
    <location>
        <begin position="14"/>
        <end position="200"/>
    </location>
</feature>
<accession>A0A9X2HZQ4</accession>
<dbReference type="Gene3D" id="3.40.50.720">
    <property type="entry name" value="NAD(P)-binding Rossmann-like Domain"/>
    <property type="match status" value="1"/>
</dbReference>
<dbReference type="CDD" id="cd05266">
    <property type="entry name" value="SDR_a4"/>
    <property type="match status" value="1"/>
</dbReference>
<gene>
    <name evidence="2" type="ORF">M6D89_17050</name>
</gene>
<name>A0A9X2HZQ4_9GAMM</name>
<dbReference type="Proteomes" id="UP001139319">
    <property type="component" value="Unassembled WGS sequence"/>
</dbReference>
<dbReference type="GO" id="GO:0005737">
    <property type="term" value="C:cytoplasm"/>
    <property type="evidence" value="ECO:0007669"/>
    <property type="project" value="TreeGrafter"/>
</dbReference>
<dbReference type="GO" id="GO:0004029">
    <property type="term" value="F:aldehyde dehydrogenase (NAD+) activity"/>
    <property type="evidence" value="ECO:0007669"/>
    <property type="project" value="TreeGrafter"/>
</dbReference>
<keyword evidence="3" id="KW-1185">Reference proteome</keyword>
<dbReference type="InterPro" id="IPR001509">
    <property type="entry name" value="Epimerase_deHydtase"/>
</dbReference>
<organism evidence="2 3">
    <name type="scientific">Gilvimarinus xylanilyticus</name>
    <dbReference type="NCBI Taxonomy" id="2944139"/>
    <lineage>
        <taxon>Bacteria</taxon>
        <taxon>Pseudomonadati</taxon>
        <taxon>Pseudomonadota</taxon>
        <taxon>Gammaproteobacteria</taxon>
        <taxon>Cellvibrionales</taxon>
        <taxon>Cellvibrionaceae</taxon>
        <taxon>Gilvimarinus</taxon>
    </lineage>
</organism>
<proteinExistence type="predicted"/>
<reference evidence="2" key="1">
    <citation type="submission" date="2022-05" db="EMBL/GenBank/DDBJ databases">
        <authorList>
            <person name="Sun H.-N."/>
        </authorList>
    </citation>
    <scope>NUCLEOTIDE SEQUENCE</scope>
    <source>
        <strain evidence="2">HB14</strain>
    </source>
</reference>
<comment type="caution">
    <text evidence="2">The sequence shown here is derived from an EMBL/GenBank/DDBJ whole genome shotgun (WGS) entry which is preliminary data.</text>
</comment>
<protein>
    <submittedName>
        <fullName evidence="2">SDR family oxidoreductase</fullName>
    </submittedName>
</protein>
<evidence type="ECO:0000259" key="1">
    <source>
        <dbReference type="Pfam" id="PF01370"/>
    </source>
</evidence>
<reference evidence="2" key="2">
    <citation type="submission" date="2023-01" db="EMBL/GenBank/DDBJ databases">
        <title>Gilvimarinus xylanilyticus HB14 isolated from Caulerpa lentillifera aquaculture base in Hainan, China.</title>
        <authorList>
            <person name="Zhang Y.-J."/>
        </authorList>
    </citation>
    <scope>NUCLEOTIDE SEQUENCE</scope>
    <source>
        <strain evidence="2">HB14</strain>
    </source>
</reference>
<dbReference type="PANTHER" id="PTHR48079:SF6">
    <property type="entry name" value="NAD(P)-BINDING DOMAIN-CONTAINING PROTEIN-RELATED"/>
    <property type="match status" value="1"/>
</dbReference>
<dbReference type="PANTHER" id="PTHR48079">
    <property type="entry name" value="PROTEIN YEEZ"/>
    <property type="match status" value="1"/>
</dbReference>